<evidence type="ECO:0000256" key="2">
    <source>
        <dbReference type="SAM" id="MobiDB-lite"/>
    </source>
</evidence>
<feature type="region of interest" description="Disordered" evidence="2">
    <location>
        <begin position="197"/>
        <end position="227"/>
    </location>
</feature>
<evidence type="ECO:0000313" key="3">
    <source>
        <dbReference type="EMBL" id="KAF6202188.1"/>
    </source>
</evidence>
<comment type="similarity">
    <text evidence="1">Belongs to the MTFR1 family.</text>
</comment>
<sequence length="259" mass="28378">MFEKWWETSLNGPHQKVFGHRRSIVRRIGSRLPLAQAKRVHLDLAVWRYNNEFEMSSNSSNSVSCISDFIDEGHGSISTEAGNPAPATNNDMKKLLDEILELKVKMNEILQKQSTNNICCGQSSCCNIGPTHKALEKPSNLPPPPPPPPPPPLPIPHLVLGNSTPKKSLKPIPRSNEHANAGGLSAVLNELKTSKLTLKHVQRSPGGRPLRDSGSESGTPRSDGGGDMLAEILRRRLSQTHGMPLDGLSNFRYIKSEVV</sequence>
<dbReference type="Proteomes" id="UP000466442">
    <property type="component" value="Linkage Group LG12"/>
</dbReference>
<reference evidence="3" key="1">
    <citation type="journal article" date="2021" name="Mol. Ecol. Resour.">
        <title>Apolygus lucorum genome provides insights into omnivorousness and mesophyll feeding.</title>
        <authorList>
            <person name="Liu Y."/>
            <person name="Liu H."/>
            <person name="Wang H."/>
            <person name="Huang T."/>
            <person name="Liu B."/>
            <person name="Yang B."/>
            <person name="Yin L."/>
            <person name="Li B."/>
            <person name="Zhang Y."/>
            <person name="Zhang S."/>
            <person name="Jiang F."/>
            <person name="Zhang X."/>
            <person name="Ren Y."/>
            <person name="Wang B."/>
            <person name="Wang S."/>
            <person name="Lu Y."/>
            <person name="Wu K."/>
            <person name="Fan W."/>
            <person name="Wang G."/>
        </authorList>
    </citation>
    <scope>NUCLEOTIDE SEQUENCE</scope>
    <source>
        <strain evidence="3">12Hb</strain>
    </source>
</reference>
<dbReference type="PANTHER" id="PTHR14215:SF0">
    <property type="entry name" value="WH2 DOMAIN-CONTAINING PROTEIN"/>
    <property type="match status" value="1"/>
</dbReference>
<dbReference type="EMBL" id="WIXP02000012">
    <property type="protein sequence ID" value="KAF6202188.1"/>
    <property type="molecule type" value="Genomic_DNA"/>
</dbReference>
<accession>A0A6A4J437</accession>
<comment type="caution">
    <text evidence="3">The sequence shown here is derived from an EMBL/GenBank/DDBJ whole genome shotgun (WGS) entry which is preliminary data.</text>
</comment>
<dbReference type="Pfam" id="PF05308">
    <property type="entry name" value="Mito_fiss_reg"/>
    <property type="match status" value="1"/>
</dbReference>
<feature type="compositionally biased region" description="Pro residues" evidence="2">
    <location>
        <begin position="140"/>
        <end position="155"/>
    </location>
</feature>
<evidence type="ECO:0000313" key="4">
    <source>
        <dbReference type="Proteomes" id="UP000466442"/>
    </source>
</evidence>
<dbReference type="AlphaFoldDB" id="A0A6A4J437"/>
<dbReference type="OrthoDB" id="2133332at2759"/>
<dbReference type="InterPro" id="IPR007972">
    <property type="entry name" value="Mtfr1"/>
</dbReference>
<organism evidence="3 4">
    <name type="scientific">Apolygus lucorum</name>
    <name type="common">Small green plant bug</name>
    <name type="synonym">Lygocoris lucorum</name>
    <dbReference type="NCBI Taxonomy" id="248454"/>
    <lineage>
        <taxon>Eukaryota</taxon>
        <taxon>Metazoa</taxon>
        <taxon>Ecdysozoa</taxon>
        <taxon>Arthropoda</taxon>
        <taxon>Hexapoda</taxon>
        <taxon>Insecta</taxon>
        <taxon>Pterygota</taxon>
        <taxon>Neoptera</taxon>
        <taxon>Paraneoptera</taxon>
        <taxon>Hemiptera</taxon>
        <taxon>Heteroptera</taxon>
        <taxon>Panheteroptera</taxon>
        <taxon>Cimicomorpha</taxon>
        <taxon>Miridae</taxon>
        <taxon>Mirini</taxon>
        <taxon>Apolygus</taxon>
    </lineage>
</organism>
<name>A0A6A4J437_APOLU</name>
<keyword evidence="4" id="KW-1185">Reference proteome</keyword>
<feature type="region of interest" description="Disordered" evidence="2">
    <location>
        <begin position="135"/>
        <end position="180"/>
    </location>
</feature>
<dbReference type="PANTHER" id="PTHR14215">
    <property type="entry name" value="PROTEIN OF UNKNOWN FUNCTION DUF729"/>
    <property type="match status" value="1"/>
</dbReference>
<evidence type="ECO:0000256" key="1">
    <source>
        <dbReference type="ARBA" id="ARBA00005807"/>
    </source>
</evidence>
<proteinExistence type="inferred from homology"/>
<protein>
    <submittedName>
        <fullName evidence="3">Uncharacterized protein</fullName>
    </submittedName>
</protein>
<gene>
    <name evidence="3" type="ORF">GE061_004586</name>
</gene>